<evidence type="ECO:0000256" key="1">
    <source>
        <dbReference type="NCBIfam" id="TIGR02228"/>
    </source>
</evidence>
<dbReference type="EC" id="3.4.21.89" evidence="1"/>
<dbReference type="InterPro" id="IPR001733">
    <property type="entry name" value="Peptidase_S26B"/>
</dbReference>
<dbReference type="CDD" id="cd06462">
    <property type="entry name" value="Peptidase_S24_S26"/>
    <property type="match status" value="1"/>
</dbReference>
<dbReference type="GO" id="GO:0009003">
    <property type="term" value="F:signal peptidase activity"/>
    <property type="evidence" value="ECO:0007669"/>
    <property type="project" value="UniProtKB-EC"/>
</dbReference>
<dbReference type="NCBIfam" id="TIGR02228">
    <property type="entry name" value="sigpep_I_arch"/>
    <property type="match status" value="1"/>
</dbReference>
<organism evidence="2 3">
    <name type="scientific">Paenibacillus planticolens</name>
    <dbReference type="NCBI Taxonomy" id="2654976"/>
    <lineage>
        <taxon>Bacteria</taxon>
        <taxon>Bacillati</taxon>
        <taxon>Bacillota</taxon>
        <taxon>Bacilli</taxon>
        <taxon>Bacillales</taxon>
        <taxon>Paenibacillaceae</taxon>
        <taxon>Paenibacillus</taxon>
    </lineage>
</organism>
<gene>
    <name evidence="2" type="ORF">GC097_09365</name>
</gene>
<dbReference type="Proteomes" id="UP000618579">
    <property type="component" value="Unassembled WGS sequence"/>
</dbReference>
<comment type="caution">
    <text evidence="2">The sequence shown here is derived from an EMBL/GenBank/DDBJ whole genome shotgun (WGS) entry which is preliminary data.</text>
</comment>
<dbReference type="EMBL" id="WHNZ01000017">
    <property type="protein sequence ID" value="NOV00224.1"/>
    <property type="molecule type" value="Genomic_DNA"/>
</dbReference>
<evidence type="ECO:0000313" key="3">
    <source>
        <dbReference type="Proteomes" id="UP000618579"/>
    </source>
</evidence>
<keyword evidence="2" id="KW-0378">Hydrolase</keyword>
<sequence length="162" mass="18724">MQFHKESIQLLTRVMAKRGWIELPARGTSMYPFIKRGDICRFVLTEAGHVKKGDILLFQASSGKLVAHRFCRLVRRNKQLYFLCKGDANLAHDEVIAMDQMIGKMTLLERNGRIIHATDMTAYVWGQIVLTIPVTSRLLRLYLSIFKRDKKFLEAVDSELVR</sequence>
<reference evidence="2 3" key="1">
    <citation type="submission" date="2019-10" db="EMBL/GenBank/DDBJ databases">
        <title>Description of Paenibacillus pedi sp. nov.</title>
        <authorList>
            <person name="Carlier A."/>
            <person name="Qi S."/>
        </authorList>
    </citation>
    <scope>NUCLEOTIDE SEQUENCE [LARGE SCALE GENOMIC DNA]</scope>
    <source>
        <strain evidence="2 3">LMG 31457</strain>
    </source>
</reference>
<evidence type="ECO:0000313" key="2">
    <source>
        <dbReference type="EMBL" id="NOV00224.1"/>
    </source>
</evidence>
<keyword evidence="3" id="KW-1185">Reference proteome</keyword>
<name>A0ABX1ZJG0_9BACL</name>
<accession>A0ABX1ZJG0</accession>
<protein>
    <recommendedName>
        <fullName evidence="1">Signal peptidase I</fullName>
        <ecNumber evidence="1">3.4.21.89</ecNumber>
    </recommendedName>
</protein>
<proteinExistence type="predicted"/>